<evidence type="ECO:0000256" key="1">
    <source>
        <dbReference type="SAM" id="MobiDB-lite"/>
    </source>
</evidence>
<feature type="region of interest" description="Disordered" evidence="1">
    <location>
        <begin position="1"/>
        <end position="26"/>
    </location>
</feature>
<gene>
    <name evidence="2" type="ORF">SAMN04488548_134140</name>
</gene>
<dbReference type="AlphaFoldDB" id="A0A1H2GW16"/>
<accession>A0A1H2GW16</accession>
<sequence>MRVPTRKAGSRKVSSVERSDGPPSDVIDAASAERAAFRAPSARRTVDNP</sequence>
<protein>
    <submittedName>
        <fullName evidence="2">Uncharacterized protein</fullName>
    </submittedName>
</protein>
<evidence type="ECO:0000313" key="3">
    <source>
        <dbReference type="Proteomes" id="UP000183180"/>
    </source>
</evidence>
<evidence type="ECO:0000313" key="2">
    <source>
        <dbReference type="EMBL" id="SDU23826.1"/>
    </source>
</evidence>
<dbReference type="Proteomes" id="UP000183180">
    <property type="component" value="Unassembled WGS sequence"/>
</dbReference>
<reference evidence="2 3" key="1">
    <citation type="submission" date="2016-10" db="EMBL/GenBank/DDBJ databases">
        <authorList>
            <person name="de Groot N.N."/>
        </authorList>
    </citation>
    <scope>NUCLEOTIDE SEQUENCE [LARGE SCALE GENOMIC DNA]</scope>
    <source>
        <strain evidence="2 3">DSM 44215</strain>
    </source>
</reference>
<feature type="compositionally biased region" description="Basic residues" evidence="1">
    <location>
        <begin position="1"/>
        <end position="10"/>
    </location>
</feature>
<name>A0A1H2GW16_9ACTN</name>
<proteinExistence type="predicted"/>
<dbReference type="STRING" id="158898.SAMN04488548_134140"/>
<dbReference type="EMBL" id="FNLM01000034">
    <property type="protein sequence ID" value="SDU23826.1"/>
    <property type="molecule type" value="Genomic_DNA"/>
</dbReference>
<organism evidence="2 3">
    <name type="scientific">Gordonia westfalica</name>
    <dbReference type="NCBI Taxonomy" id="158898"/>
    <lineage>
        <taxon>Bacteria</taxon>
        <taxon>Bacillati</taxon>
        <taxon>Actinomycetota</taxon>
        <taxon>Actinomycetes</taxon>
        <taxon>Mycobacteriales</taxon>
        <taxon>Gordoniaceae</taxon>
        <taxon>Gordonia</taxon>
    </lineage>
</organism>